<dbReference type="EMBL" id="BMAW01125073">
    <property type="protein sequence ID" value="GFU10731.1"/>
    <property type="molecule type" value="Genomic_DNA"/>
</dbReference>
<sequence>MQSDKGIPVLGKDRRAASA</sequence>
<evidence type="ECO:0000313" key="1">
    <source>
        <dbReference type="EMBL" id="GFU10731.1"/>
    </source>
</evidence>
<reference evidence="1" key="1">
    <citation type="submission" date="2020-08" db="EMBL/GenBank/DDBJ databases">
        <title>Multicomponent nature underlies the extraordinary mechanical properties of spider dragline silk.</title>
        <authorList>
            <person name="Kono N."/>
            <person name="Nakamura H."/>
            <person name="Mori M."/>
            <person name="Yoshida Y."/>
            <person name="Ohtoshi R."/>
            <person name="Malay A.D."/>
            <person name="Moran D.A.P."/>
            <person name="Tomita M."/>
            <person name="Numata K."/>
            <person name="Arakawa K."/>
        </authorList>
    </citation>
    <scope>NUCLEOTIDE SEQUENCE</scope>
</reference>
<protein>
    <submittedName>
        <fullName evidence="1">Uncharacterized protein</fullName>
    </submittedName>
</protein>
<keyword evidence="2" id="KW-1185">Reference proteome</keyword>
<comment type="caution">
    <text evidence="1">The sequence shown here is derived from an EMBL/GenBank/DDBJ whole genome shotgun (WGS) entry which is preliminary data.</text>
</comment>
<accession>A0A8X6Q7V8</accession>
<name>A0A8X6Q7V8_NEPPI</name>
<organism evidence="1 2">
    <name type="scientific">Nephila pilipes</name>
    <name type="common">Giant wood spider</name>
    <name type="synonym">Nephila maculata</name>
    <dbReference type="NCBI Taxonomy" id="299642"/>
    <lineage>
        <taxon>Eukaryota</taxon>
        <taxon>Metazoa</taxon>
        <taxon>Ecdysozoa</taxon>
        <taxon>Arthropoda</taxon>
        <taxon>Chelicerata</taxon>
        <taxon>Arachnida</taxon>
        <taxon>Araneae</taxon>
        <taxon>Araneomorphae</taxon>
        <taxon>Entelegynae</taxon>
        <taxon>Araneoidea</taxon>
        <taxon>Nephilidae</taxon>
        <taxon>Nephila</taxon>
    </lineage>
</organism>
<proteinExistence type="predicted"/>
<gene>
    <name evidence="1" type="ORF">NPIL_473831</name>
</gene>
<evidence type="ECO:0000313" key="2">
    <source>
        <dbReference type="Proteomes" id="UP000887013"/>
    </source>
</evidence>
<dbReference type="Proteomes" id="UP000887013">
    <property type="component" value="Unassembled WGS sequence"/>
</dbReference>
<feature type="non-terminal residue" evidence="1">
    <location>
        <position position="19"/>
    </location>
</feature>
<dbReference type="AlphaFoldDB" id="A0A8X6Q7V8"/>